<accession>A0A381T7X8</accession>
<dbReference type="GO" id="GO:0019752">
    <property type="term" value="P:carboxylic acid metabolic process"/>
    <property type="evidence" value="ECO:0007669"/>
    <property type="project" value="UniProtKB-ARBA"/>
</dbReference>
<dbReference type="Gene3D" id="3.40.50.720">
    <property type="entry name" value="NAD(P)-binding Rossmann-like Domain"/>
    <property type="match status" value="1"/>
</dbReference>
<reference evidence="2" key="1">
    <citation type="submission" date="2018-05" db="EMBL/GenBank/DDBJ databases">
        <authorList>
            <person name="Lanie J.A."/>
            <person name="Ng W.-L."/>
            <person name="Kazmierczak K.M."/>
            <person name="Andrzejewski T.M."/>
            <person name="Davidsen T.M."/>
            <person name="Wayne K.J."/>
            <person name="Tettelin H."/>
            <person name="Glass J.I."/>
            <person name="Rusch D."/>
            <person name="Podicherti R."/>
            <person name="Tsui H.-C.T."/>
            <person name="Winkler M.E."/>
        </authorList>
    </citation>
    <scope>NUCLEOTIDE SEQUENCE</scope>
</reference>
<dbReference type="PANTHER" id="PTHR13812">
    <property type="entry name" value="KETIMINE REDUCTASE MU-CRYSTALLIN"/>
    <property type="match status" value="1"/>
</dbReference>
<dbReference type="FunFam" id="3.40.50.720:FF:000311">
    <property type="entry name" value="Ornithine cyclodeaminase"/>
    <property type="match status" value="1"/>
</dbReference>
<dbReference type="Pfam" id="PF02423">
    <property type="entry name" value="OCD_Mu_crystall"/>
    <property type="match status" value="1"/>
</dbReference>
<dbReference type="InterPro" id="IPR036291">
    <property type="entry name" value="NAD(P)-bd_dom_sf"/>
</dbReference>
<comment type="similarity">
    <text evidence="1">Belongs to the ornithine cyclodeaminase/mu-crystallin family.</text>
</comment>
<dbReference type="SUPFAM" id="SSF51735">
    <property type="entry name" value="NAD(P)-binding Rossmann-fold domains"/>
    <property type="match status" value="1"/>
</dbReference>
<dbReference type="EMBL" id="UINC01004164">
    <property type="protein sequence ID" value="SVA12286.1"/>
    <property type="molecule type" value="Genomic_DNA"/>
</dbReference>
<organism evidence="2">
    <name type="scientific">marine metagenome</name>
    <dbReference type="NCBI Taxonomy" id="408172"/>
    <lineage>
        <taxon>unclassified sequences</taxon>
        <taxon>metagenomes</taxon>
        <taxon>ecological metagenomes</taxon>
    </lineage>
</organism>
<protein>
    <recommendedName>
        <fullName evidence="3">Ornithine cyclodeaminase</fullName>
    </recommendedName>
</protein>
<gene>
    <name evidence="2" type="ORF">METZ01_LOCUS65140</name>
</gene>
<dbReference type="GO" id="GO:0005737">
    <property type="term" value="C:cytoplasm"/>
    <property type="evidence" value="ECO:0007669"/>
    <property type="project" value="TreeGrafter"/>
</dbReference>
<proteinExistence type="inferred from homology"/>
<evidence type="ECO:0000256" key="1">
    <source>
        <dbReference type="ARBA" id="ARBA00008903"/>
    </source>
</evidence>
<dbReference type="AlphaFoldDB" id="A0A381T7X8"/>
<dbReference type="GO" id="GO:0016491">
    <property type="term" value="F:oxidoreductase activity"/>
    <property type="evidence" value="ECO:0007669"/>
    <property type="project" value="UniProtKB-ARBA"/>
</dbReference>
<dbReference type="InterPro" id="IPR003462">
    <property type="entry name" value="ODC_Mu_crystall"/>
</dbReference>
<evidence type="ECO:0000313" key="2">
    <source>
        <dbReference type="EMBL" id="SVA12286.1"/>
    </source>
</evidence>
<dbReference type="InterPro" id="IPR023401">
    <property type="entry name" value="ODC_N"/>
</dbReference>
<name>A0A381T7X8_9ZZZZ</name>
<dbReference type="Gene3D" id="3.30.1780.10">
    <property type="entry name" value="ornithine cyclodeaminase, domain 1"/>
    <property type="match status" value="1"/>
</dbReference>
<dbReference type="PANTHER" id="PTHR13812:SF19">
    <property type="entry name" value="KETIMINE REDUCTASE MU-CRYSTALLIN"/>
    <property type="match status" value="1"/>
</dbReference>
<sequence>MAGAIEALRVGSIDPTEPSPRGHVPLGPGDDFLLMPAVSPTGIGVKLVTVLSGNPARGLPLIHGFYLYCDRATGVPRATLDGSALTSLRTPAASAVATDVLARPDVRTLGLFGTGVQARGHVEAMLLVRPDLGEIVVRGRTEAASREFAASLDADGRAVRSGSPEDTAGCDVICCCTTASEPVVPTATVQPGTHLNLVGSYSTARREVDPDLLNASDVFVDHRQAAADEAGELMLAASEGRWSFERIVGDLSDLVNGREGRINDERITLFKSVGLATWDLLVADLVVDS</sequence>
<evidence type="ECO:0008006" key="3">
    <source>
        <dbReference type="Google" id="ProtNLM"/>
    </source>
</evidence>
<dbReference type="PIRSF" id="PIRSF001439">
    <property type="entry name" value="CryM"/>
    <property type="match status" value="1"/>
</dbReference>